<dbReference type="InterPro" id="IPR025714">
    <property type="entry name" value="Methyltranfer_dom"/>
</dbReference>
<organism evidence="2 3">
    <name type="scientific">Mesonia maritima</name>
    <dbReference type="NCBI Taxonomy" id="1793873"/>
    <lineage>
        <taxon>Bacteria</taxon>
        <taxon>Pseudomonadati</taxon>
        <taxon>Bacteroidota</taxon>
        <taxon>Flavobacteriia</taxon>
        <taxon>Flavobacteriales</taxon>
        <taxon>Flavobacteriaceae</taxon>
        <taxon>Mesonia</taxon>
    </lineage>
</organism>
<evidence type="ECO:0000313" key="3">
    <source>
        <dbReference type="Proteomes" id="UP001257659"/>
    </source>
</evidence>
<evidence type="ECO:0000259" key="1">
    <source>
        <dbReference type="Pfam" id="PF13847"/>
    </source>
</evidence>
<dbReference type="InterPro" id="IPR029063">
    <property type="entry name" value="SAM-dependent_MTases_sf"/>
</dbReference>
<comment type="caution">
    <text evidence="2">The sequence shown here is derived from an EMBL/GenBank/DDBJ whole genome shotgun (WGS) entry which is preliminary data.</text>
</comment>
<dbReference type="Gene3D" id="3.40.50.150">
    <property type="entry name" value="Vaccinia Virus protein VP39"/>
    <property type="match status" value="1"/>
</dbReference>
<dbReference type="RefSeq" id="WP_309727394.1">
    <property type="nucleotide sequence ID" value="NZ_JAVDQA010000002.1"/>
</dbReference>
<keyword evidence="3" id="KW-1185">Reference proteome</keyword>
<sequence length="255" mass="30725">MRWYQLKSYFNFIFSATNQHGVHSPFIYQLVTKCFYNRKNRPEYRKIGEYRKDLFQEEQKVEIQPNCSTFFKANTYKVSKLAKVYATSWKRSKFLTRLIDYLEFKSVLEIGTQMGIRTSCFASNKNCEIVTIDNCEETQKVAREKLEKHEFSNIEFCRQEFIQEEISVDRKKIDCFFISNTRKKESTLHLFEEALKKIHNDSLVIMEGLHWSKEMNQAWEEIKENKNVTVTIDTFYLGLVFFRKEQNKEHFKIRL</sequence>
<dbReference type="SUPFAM" id="SSF53335">
    <property type="entry name" value="S-adenosyl-L-methionine-dependent methyltransferases"/>
    <property type="match status" value="1"/>
</dbReference>
<gene>
    <name evidence="2" type="ORF">GGR31_001119</name>
</gene>
<proteinExistence type="predicted"/>
<feature type="domain" description="Methyltransferase" evidence="1">
    <location>
        <begin position="106"/>
        <end position="216"/>
    </location>
</feature>
<dbReference type="Pfam" id="PF13847">
    <property type="entry name" value="Methyltransf_31"/>
    <property type="match status" value="1"/>
</dbReference>
<accession>A0ABU1K4F2</accession>
<dbReference type="EMBL" id="JAVDQA010000002">
    <property type="protein sequence ID" value="MDR6300488.1"/>
    <property type="molecule type" value="Genomic_DNA"/>
</dbReference>
<name>A0ABU1K4F2_9FLAO</name>
<evidence type="ECO:0000313" key="2">
    <source>
        <dbReference type="EMBL" id="MDR6300488.1"/>
    </source>
</evidence>
<protein>
    <submittedName>
        <fullName evidence="2">O-methyltransferase YrrM</fullName>
    </submittedName>
</protein>
<reference evidence="2 3" key="1">
    <citation type="submission" date="2023-07" db="EMBL/GenBank/DDBJ databases">
        <title>Genomic Encyclopedia of Type Strains, Phase IV (KMG-IV): sequencing the most valuable type-strain genomes for metagenomic binning, comparative biology and taxonomic classification.</title>
        <authorList>
            <person name="Goeker M."/>
        </authorList>
    </citation>
    <scope>NUCLEOTIDE SEQUENCE [LARGE SCALE GENOMIC DNA]</scope>
    <source>
        <strain evidence="2 3">DSM 102814</strain>
    </source>
</reference>
<dbReference type="Proteomes" id="UP001257659">
    <property type="component" value="Unassembled WGS sequence"/>
</dbReference>
<dbReference type="CDD" id="cd02440">
    <property type="entry name" value="AdoMet_MTases"/>
    <property type="match status" value="1"/>
</dbReference>